<protein>
    <submittedName>
        <fullName evidence="1">Uncharacterized protein</fullName>
    </submittedName>
</protein>
<sequence>MAVCPGGVQHVWRCVKWRREPLGAAAVSRRCKRYAPSIGIGLRHDQCACEALWQGDNDDGWFFYPTAWGRADAAFAPWGQAGTGGGRLGLRACGDGLAAGRRRMGGRWLGRSAGRIPHLVAVCQPSQQPGTHHARYGAGHAR</sequence>
<name>A0A645FEG4_9ZZZZ</name>
<proteinExistence type="predicted"/>
<dbReference type="AlphaFoldDB" id="A0A645FEG4"/>
<gene>
    <name evidence="1" type="ORF">SDC9_159295</name>
</gene>
<evidence type="ECO:0000313" key="1">
    <source>
        <dbReference type="EMBL" id="MPN11986.1"/>
    </source>
</evidence>
<dbReference type="EMBL" id="VSSQ01058258">
    <property type="protein sequence ID" value="MPN11986.1"/>
    <property type="molecule type" value="Genomic_DNA"/>
</dbReference>
<comment type="caution">
    <text evidence="1">The sequence shown here is derived from an EMBL/GenBank/DDBJ whole genome shotgun (WGS) entry which is preliminary data.</text>
</comment>
<organism evidence="1">
    <name type="scientific">bioreactor metagenome</name>
    <dbReference type="NCBI Taxonomy" id="1076179"/>
    <lineage>
        <taxon>unclassified sequences</taxon>
        <taxon>metagenomes</taxon>
        <taxon>ecological metagenomes</taxon>
    </lineage>
</organism>
<accession>A0A645FEG4</accession>
<reference evidence="1" key="1">
    <citation type="submission" date="2019-08" db="EMBL/GenBank/DDBJ databases">
        <authorList>
            <person name="Kucharzyk K."/>
            <person name="Murdoch R.W."/>
            <person name="Higgins S."/>
            <person name="Loffler F."/>
        </authorList>
    </citation>
    <scope>NUCLEOTIDE SEQUENCE</scope>
</reference>